<sequence>VCFLKDNLNAYPATRVLPLFIEVTLYKDDGFHGASQTFQLNPLECFNVPREWATITSSVIIKDGHCVTFFRETTCRGRSVCACGQIDFYATARSFLNDHIRSIRPENVNSLVKTCP</sequence>
<protein>
    <submittedName>
        <fullName evidence="1">7719_t:CDS:1</fullName>
    </submittedName>
</protein>
<proteinExistence type="predicted"/>
<keyword evidence="2" id="KW-1185">Reference proteome</keyword>
<reference evidence="1" key="1">
    <citation type="submission" date="2021-06" db="EMBL/GenBank/DDBJ databases">
        <authorList>
            <person name="Kallberg Y."/>
            <person name="Tangrot J."/>
            <person name="Rosling A."/>
        </authorList>
    </citation>
    <scope>NUCLEOTIDE SEQUENCE</scope>
    <source>
        <strain evidence="1">IL203A</strain>
    </source>
</reference>
<dbReference type="EMBL" id="CAJVPU010005681">
    <property type="protein sequence ID" value="CAG8551063.1"/>
    <property type="molecule type" value="Genomic_DNA"/>
</dbReference>
<feature type="non-terminal residue" evidence="1">
    <location>
        <position position="1"/>
    </location>
</feature>
<name>A0ACA9LV22_9GLOM</name>
<comment type="caution">
    <text evidence="1">The sequence shown here is derived from an EMBL/GenBank/DDBJ whole genome shotgun (WGS) entry which is preliminary data.</text>
</comment>
<dbReference type="Proteomes" id="UP000789702">
    <property type="component" value="Unassembled WGS sequence"/>
</dbReference>
<organism evidence="1 2">
    <name type="scientific">Dentiscutata heterogama</name>
    <dbReference type="NCBI Taxonomy" id="1316150"/>
    <lineage>
        <taxon>Eukaryota</taxon>
        <taxon>Fungi</taxon>
        <taxon>Fungi incertae sedis</taxon>
        <taxon>Mucoromycota</taxon>
        <taxon>Glomeromycotina</taxon>
        <taxon>Glomeromycetes</taxon>
        <taxon>Diversisporales</taxon>
        <taxon>Gigasporaceae</taxon>
        <taxon>Dentiscutata</taxon>
    </lineage>
</organism>
<evidence type="ECO:0000313" key="1">
    <source>
        <dbReference type="EMBL" id="CAG8551063.1"/>
    </source>
</evidence>
<accession>A0ACA9LV22</accession>
<gene>
    <name evidence="1" type="ORF">DHETER_LOCUS5228</name>
</gene>
<evidence type="ECO:0000313" key="2">
    <source>
        <dbReference type="Proteomes" id="UP000789702"/>
    </source>
</evidence>